<keyword evidence="8" id="KW-1133">Transmembrane helix</keyword>
<dbReference type="GO" id="GO:0004721">
    <property type="term" value="F:phosphoprotein phosphatase activity"/>
    <property type="evidence" value="ECO:0007669"/>
    <property type="project" value="TreeGrafter"/>
</dbReference>
<dbReference type="SUPFAM" id="SSF55874">
    <property type="entry name" value="ATPase domain of HSP90 chaperone/DNA topoisomerase II/histidine kinase"/>
    <property type="match status" value="1"/>
</dbReference>
<dbReference type="RefSeq" id="WP_180703277.1">
    <property type="nucleotide sequence ID" value="NZ_CAONDH010000065.1"/>
</dbReference>
<dbReference type="InterPro" id="IPR050351">
    <property type="entry name" value="BphY/WalK/GraS-like"/>
</dbReference>
<name>A0A1V1I005_9FIRM</name>
<dbReference type="Proteomes" id="UP000245622">
    <property type="component" value="Chromosome 1"/>
</dbReference>
<feature type="transmembrane region" description="Helical" evidence="8">
    <location>
        <begin position="35"/>
        <end position="53"/>
    </location>
</feature>
<dbReference type="CDD" id="cd00082">
    <property type="entry name" value="HisKA"/>
    <property type="match status" value="1"/>
</dbReference>
<dbReference type="PROSITE" id="PS50109">
    <property type="entry name" value="HIS_KIN"/>
    <property type="match status" value="1"/>
</dbReference>
<feature type="domain" description="Histidine kinase" evidence="9">
    <location>
        <begin position="127"/>
        <end position="340"/>
    </location>
</feature>
<dbReference type="CDD" id="cd00075">
    <property type="entry name" value="HATPase"/>
    <property type="match status" value="1"/>
</dbReference>
<reference evidence="10 11" key="1">
    <citation type="submission" date="2014-04" db="EMBL/GenBank/DDBJ databases">
        <authorList>
            <person name="Hornung B.V."/>
        </authorList>
    </citation>
    <scope>NUCLEOTIDE SEQUENCE [LARGE SCALE GENOMIC DNA]</scope>
    <source>
        <strain evidence="10 11">CRIB</strain>
    </source>
</reference>
<evidence type="ECO:0000256" key="1">
    <source>
        <dbReference type="ARBA" id="ARBA00000085"/>
    </source>
</evidence>
<sequence>MKMCFNKINNIYKFIIILITIILNIWIYLNLKNLNISLLLLVFSMFILVMFFIQERRYENYIKCSLLDLSDMLQTIIDMKDKAIFSTMEDTIFSKLQYQTIKLTNILNAKNKQMETERNEIKALVSDIAHQLKTPLTNLKIYGEFFKDESLTVEERKEFSEIMTISLDRLTFLVESMIKMSRLEGNVINLRIEKNDLNDTVILAISQVQKKAREKNINIELIQIDKVEIIHDKNWISEAIFNILENGVKYTKENGEIKVTIQSYEMFVRIDIEDNGIGIKEEEIPKIFMRFYRGKNVGSTEGIGIGLYLTRTIISKHGGYIQVSSNKNGSIFSVFLPNKLDT</sequence>
<keyword evidence="11" id="KW-1185">Reference proteome</keyword>
<dbReference type="KEGG" id="ril:CRIB_820"/>
<dbReference type="EC" id="2.7.13.3" evidence="3"/>
<evidence type="ECO:0000313" key="11">
    <source>
        <dbReference type="Proteomes" id="UP000245622"/>
    </source>
</evidence>
<keyword evidence="6 10" id="KW-0418">Kinase</keyword>
<evidence type="ECO:0000256" key="3">
    <source>
        <dbReference type="ARBA" id="ARBA00012438"/>
    </source>
</evidence>
<keyword evidence="8" id="KW-0472">Membrane</keyword>
<keyword evidence="8" id="KW-0812">Transmembrane</keyword>
<dbReference type="PRINTS" id="PR00344">
    <property type="entry name" value="BCTRLSENSOR"/>
</dbReference>
<dbReference type="Gene3D" id="3.30.565.10">
    <property type="entry name" value="Histidine kinase-like ATPase, C-terminal domain"/>
    <property type="match status" value="1"/>
</dbReference>
<proteinExistence type="predicted"/>
<evidence type="ECO:0000256" key="6">
    <source>
        <dbReference type="ARBA" id="ARBA00022777"/>
    </source>
</evidence>
<dbReference type="PANTHER" id="PTHR45453">
    <property type="entry name" value="PHOSPHATE REGULON SENSOR PROTEIN PHOR"/>
    <property type="match status" value="1"/>
</dbReference>
<feature type="transmembrane region" description="Helical" evidence="8">
    <location>
        <begin position="12"/>
        <end position="29"/>
    </location>
</feature>
<dbReference type="GO" id="GO:0016036">
    <property type="term" value="P:cellular response to phosphate starvation"/>
    <property type="evidence" value="ECO:0007669"/>
    <property type="project" value="TreeGrafter"/>
</dbReference>
<dbReference type="InterPro" id="IPR005467">
    <property type="entry name" value="His_kinase_dom"/>
</dbReference>
<accession>A0A1V1I005</accession>
<evidence type="ECO:0000256" key="7">
    <source>
        <dbReference type="ARBA" id="ARBA00023012"/>
    </source>
</evidence>
<dbReference type="Pfam" id="PF02518">
    <property type="entry name" value="HATPase_c"/>
    <property type="match status" value="1"/>
</dbReference>
<dbReference type="GO" id="GO:0000155">
    <property type="term" value="F:phosphorelay sensor kinase activity"/>
    <property type="evidence" value="ECO:0007669"/>
    <property type="project" value="InterPro"/>
</dbReference>
<evidence type="ECO:0000259" key="9">
    <source>
        <dbReference type="PROSITE" id="PS50109"/>
    </source>
</evidence>
<keyword evidence="5 10" id="KW-0808">Transferase</keyword>
<dbReference type="Gene3D" id="1.10.287.130">
    <property type="match status" value="1"/>
</dbReference>
<comment type="subcellular location">
    <subcellularLocation>
        <location evidence="2">Membrane</location>
    </subcellularLocation>
</comment>
<gene>
    <name evidence="10" type="ORF">CRIB_820</name>
</gene>
<dbReference type="AlphaFoldDB" id="A0A1V1I005"/>
<evidence type="ECO:0000256" key="5">
    <source>
        <dbReference type="ARBA" id="ARBA00022679"/>
    </source>
</evidence>
<keyword evidence="4" id="KW-0597">Phosphoprotein</keyword>
<keyword evidence="7" id="KW-0902">Two-component regulatory system</keyword>
<evidence type="ECO:0000256" key="4">
    <source>
        <dbReference type="ARBA" id="ARBA00022553"/>
    </source>
</evidence>
<dbReference type="PANTHER" id="PTHR45453:SF1">
    <property type="entry name" value="PHOSPHATE REGULON SENSOR PROTEIN PHOR"/>
    <property type="match status" value="1"/>
</dbReference>
<dbReference type="GO" id="GO:0005886">
    <property type="term" value="C:plasma membrane"/>
    <property type="evidence" value="ECO:0007669"/>
    <property type="project" value="TreeGrafter"/>
</dbReference>
<dbReference type="InterPro" id="IPR003661">
    <property type="entry name" value="HisK_dim/P_dom"/>
</dbReference>
<dbReference type="SMART" id="SM00388">
    <property type="entry name" value="HisKA"/>
    <property type="match status" value="1"/>
</dbReference>
<dbReference type="InterPro" id="IPR036890">
    <property type="entry name" value="HATPase_C_sf"/>
</dbReference>
<dbReference type="GeneID" id="82205002"/>
<dbReference type="SUPFAM" id="SSF47384">
    <property type="entry name" value="Homodimeric domain of signal transducing histidine kinase"/>
    <property type="match status" value="1"/>
</dbReference>
<evidence type="ECO:0000256" key="8">
    <source>
        <dbReference type="SAM" id="Phobius"/>
    </source>
</evidence>
<protein>
    <recommendedName>
        <fullName evidence="3">histidine kinase</fullName>
        <ecNumber evidence="3">2.7.13.3</ecNumber>
    </recommendedName>
</protein>
<dbReference type="Pfam" id="PF00512">
    <property type="entry name" value="HisKA"/>
    <property type="match status" value="1"/>
</dbReference>
<dbReference type="InterPro" id="IPR036097">
    <property type="entry name" value="HisK_dim/P_sf"/>
</dbReference>
<evidence type="ECO:0000313" key="10">
    <source>
        <dbReference type="EMBL" id="CED93572.1"/>
    </source>
</evidence>
<organism evidence="10 11">
    <name type="scientific">Romboutsia ilealis</name>
    <dbReference type="NCBI Taxonomy" id="1115758"/>
    <lineage>
        <taxon>Bacteria</taxon>
        <taxon>Bacillati</taxon>
        <taxon>Bacillota</taxon>
        <taxon>Clostridia</taxon>
        <taxon>Peptostreptococcales</taxon>
        <taxon>Peptostreptococcaceae</taxon>
        <taxon>Romboutsia</taxon>
    </lineage>
</organism>
<dbReference type="InterPro" id="IPR004358">
    <property type="entry name" value="Sig_transdc_His_kin-like_C"/>
</dbReference>
<dbReference type="EMBL" id="LN555523">
    <property type="protein sequence ID" value="CED93572.1"/>
    <property type="molecule type" value="Genomic_DNA"/>
</dbReference>
<comment type="catalytic activity">
    <reaction evidence="1">
        <text>ATP + protein L-histidine = ADP + protein N-phospho-L-histidine.</text>
        <dbReference type="EC" id="2.7.13.3"/>
    </reaction>
</comment>
<dbReference type="InterPro" id="IPR003594">
    <property type="entry name" value="HATPase_dom"/>
</dbReference>
<dbReference type="SMART" id="SM00387">
    <property type="entry name" value="HATPase_c"/>
    <property type="match status" value="1"/>
</dbReference>
<evidence type="ECO:0000256" key="2">
    <source>
        <dbReference type="ARBA" id="ARBA00004370"/>
    </source>
</evidence>